<dbReference type="AlphaFoldDB" id="A0AAV4SK45"/>
<accession>A0AAV4SK45</accession>
<comment type="caution">
    <text evidence="1">The sequence shown here is derived from an EMBL/GenBank/DDBJ whole genome shotgun (WGS) entry which is preliminary data.</text>
</comment>
<organism evidence="1 2">
    <name type="scientific">Caerostris extrusa</name>
    <name type="common">Bark spider</name>
    <name type="synonym">Caerostris bankana</name>
    <dbReference type="NCBI Taxonomy" id="172846"/>
    <lineage>
        <taxon>Eukaryota</taxon>
        <taxon>Metazoa</taxon>
        <taxon>Ecdysozoa</taxon>
        <taxon>Arthropoda</taxon>
        <taxon>Chelicerata</taxon>
        <taxon>Arachnida</taxon>
        <taxon>Araneae</taxon>
        <taxon>Araneomorphae</taxon>
        <taxon>Entelegynae</taxon>
        <taxon>Araneoidea</taxon>
        <taxon>Araneidae</taxon>
        <taxon>Caerostris</taxon>
    </lineage>
</organism>
<keyword evidence="2" id="KW-1185">Reference proteome</keyword>
<dbReference type="EMBL" id="BPLR01009671">
    <property type="protein sequence ID" value="GIY33689.1"/>
    <property type="molecule type" value="Genomic_DNA"/>
</dbReference>
<proteinExistence type="predicted"/>
<gene>
    <name evidence="1" type="ORF">CEXT_422211</name>
</gene>
<evidence type="ECO:0000313" key="1">
    <source>
        <dbReference type="EMBL" id="GIY33689.1"/>
    </source>
</evidence>
<dbReference type="Proteomes" id="UP001054945">
    <property type="component" value="Unassembled WGS sequence"/>
</dbReference>
<protein>
    <submittedName>
        <fullName evidence="1">Uncharacterized protein</fullName>
    </submittedName>
</protein>
<feature type="non-terminal residue" evidence="1">
    <location>
        <position position="89"/>
    </location>
</feature>
<sequence>MTEKPNQTNRKPEGEALTFRERLTLDSYPLGERLISELRSSSGKGAREENTPEDREICCTSANQTKWTSKSIFNGAFLFAEKGNEEINR</sequence>
<evidence type="ECO:0000313" key="2">
    <source>
        <dbReference type="Proteomes" id="UP001054945"/>
    </source>
</evidence>
<name>A0AAV4SK45_CAEEX</name>
<reference evidence="1 2" key="1">
    <citation type="submission" date="2021-06" db="EMBL/GenBank/DDBJ databases">
        <title>Caerostris extrusa draft genome.</title>
        <authorList>
            <person name="Kono N."/>
            <person name="Arakawa K."/>
        </authorList>
    </citation>
    <scope>NUCLEOTIDE SEQUENCE [LARGE SCALE GENOMIC DNA]</scope>
</reference>